<dbReference type="InterPro" id="IPR029000">
    <property type="entry name" value="Cyclophilin-like_dom_sf"/>
</dbReference>
<dbReference type="NCBIfam" id="TIGR00724">
    <property type="entry name" value="urea_amlyse_rel"/>
    <property type="match status" value="1"/>
</dbReference>
<dbReference type="EMBL" id="JAGYPE010000007">
    <property type="protein sequence ID" value="MBS4186574.1"/>
    <property type="molecule type" value="Genomic_DNA"/>
</dbReference>
<keyword evidence="7" id="KW-1185">Reference proteome</keyword>
<proteinExistence type="predicted"/>
<accession>A0A942T5N6</accession>
<sequence>MIPLLKVRKAGVYGSIQDKGRFGFQRFGVPVSGPMDAYAYEMGNYILGNPAGSPVLELFLGGQEFEALSDHRIVITGADLGAKVDGKAVPLWKSFSIHQGQSLKFTSPNKGSIAYVFPEGGFHSEELLGSASVYPKGLLGSSIKKDGILYAKKEKSTGFHRGLIPSEIPNYSDEVEVSVWISPHSEMFVPESLQEFFQTPYTMRSGDRMGYLLKGPELRFKNGGDILSEATQFGTIQVPNSGQPIILMADAQTIGGYATIGKIAKEDIWKIAQLRPGGKIRFKIRGQDPSL</sequence>
<evidence type="ECO:0000313" key="6">
    <source>
        <dbReference type="EMBL" id="MCH6268027.1"/>
    </source>
</evidence>
<dbReference type="Gene3D" id="2.40.100.10">
    <property type="entry name" value="Cyclophilin-like"/>
    <property type="match status" value="1"/>
</dbReference>
<gene>
    <name evidence="6" type="ORF">KHB02_021095</name>
    <name evidence="5" type="ORF">KHB02_34990</name>
</gene>
<reference evidence="5" key="1">
    <citation type="submission" date="2021-05" db="EMBL/GenBank/DDBJ databases">
        <title>Novel Bacillus species.</title>
        <authorList>
            <person name="Liu G."/>
        </authorList>
    </citation>
    <scope>NUCLEOTIDE SEQUENCE</scope>
    <source>
        <strain evidence="5 7">FJAT-50051</strain>
    </source>
</reference>
<evidence type="ECO:0000256" key="1">
    <source>
        <dbReference type="ARBA" id="ARBA00022741"/>
    </source>
</evidence>
<evidence type="ECO:0000313" key="5">
    <source>
        <dbReference type="EMBL" id="MBS4186574.1"/>
    </source>
</evidence>
<dbReference type="PANTHER" id="PTHR43309:SF3">
    <property type="entry name" value="5-OXOPROLINASE SUBUNIT C"/>
    <property type="match status" value="1"/>
</dbReference>
<dbReference type="GO" id="GO:0005524">
    <property type="term" value="F:ATP binding"/>
    <property type="evidence" value="ECO:0007669"/>
    <property type="project" value="UniProtKB-KW"/>
</dbReference>
<name>A0A942T5N6_9BACI</name>
<dbReference type="RefSeq" id="WP_213146367.1">
    <property type="nucleotide sequence ID" value="NZ_JAGYPE020000047.1"/>
</dbReference>
<comment type="caution">
    <text evidence="5">The sequence shown here is derived from an EMBL/GenBank/DDBJ whole genome shotgun (WGS) entry which is preliminary data.</text>
</comment>
<keyword evidence="2" id="KW-0378">Hydrolase</keyword>
<keyword evidence="3" id="KW-0067">ATP-binding</keyword>
<dbReference type="Proteomes" id="UP000677265">
    <property type="component" value="Unassembled WGS sequence"/>
</dbReference>
<protein>
    <submittedName>
        <fullName evidence="5 6">Biotin-dependent carboxyltransferase</fullName>
    </submittedName>
</protein>
<dbReference type="GO" id="GO:0016787">
    <property type="term" value="F:hydrolase activity"/>
    <property type="evidence" value="ECO:0007669"/>
    <property type="project" value="UniProtKB-KW"/>
</dbReference>
<dbReference type="SMART" id="SM00797">
    <property type="entry name" value="AHS2"/>
    <property type="match status" value="1"/>
</dbReference>
<evidence type="ECO:0000259" key="4">
    <source>
        <dbReference type="SMART" id="SM00797"/>
    </source>
</evidence>
<dbReference type="PANTHER" id="PTHR43309">
    <property type="entry name" value="5-OXOPROLINASE SUBUNIT C"/>
    <property type="match status" value="1"/>
</dbReference>
<dbReference type="InterPro" id="IPR052708">
    <property type="entry name" value="PxpC"/>
</dbReference>
<dbReference type="InterPro" id="IPR003778">
    <property type="entry name" value="CT_A_B"/>
</dbReference>
<evidence type="ECO:0000313" key="7">
    <source>
        <dbReference type="Proteomes" id="UP000677265"/>
    </source>
</evidence>
<dbReference type="SUPFAM" id="SSF50891">
    <property type="entry name" value="Cyclophilin-like"/>
    <property type="match status" value="1"/>
</dbReference>
<feature type="domain" description="Carboxyltransferase" evidence="4">
    <location>
        <begin position="26"/>
        <end position="291"/>
    </location>
</feature>
<evidence type="ECO:0000256" key="3">
    <source>
        <dbReference type="ARBA" id="ARBA00022840"/>
    </source>
</evidence>
<dbReference type="EMBL" id="JAGYPE020000047">
    <property type="protein sequence ID" value="MCH6268027.1"/>
    <property type="molecule type" value="Genomic_DNA"/>
</dbReference>
<dbReference type="AlphaFoldDB" id="A0A942T5N6"/>
<dbReference type="Pfam" id="PF02626">
    <property type="entry name" value="CT_A_B"/>
    <property type="match status" value="1"/>
</dbReference>
<keyword evidence="1" id="KW-0547">Nucleotide-binding</keyword>
<evidence type="ECO:0000256" key="2">
    <source>
        <dbReference type="ARBA" id="ARBA00022801"/>
    </source>
</evidence>
<organism evidence="5">
    <name type="scientific">Neobacillus citreus</name>
    <dbReference type="NCBI Taxonomy" id="2833578"/>
    <lineage>
        <taxon>Bacteria</taxon>
        <taxon>Bacillati</taxon>
        <taxon>Bacillota</taxon>
        <taxon>Bacilli</taxon>
        <taxon>Bacillales</taxon>
        <taxon>Bacillaceae</taxon>
        <taxon>Neobacillus</taxon>
    </lineage>
</organism>